<feature type="region of interest" description="Disordered" evidence="3">
    <location>
        <begin position="1"/>
        <end position="27"/>
    </location>
</feature>
<comment type="caution">
    <text evidence="5">The sequence shown here is derived from an EMBL/GenBank/DDBJ whole genome shotgun (WGS) entry which is preliminary data.</text>
</comment>
<reference evidence="5 6" key="1">
    <citation type="submission" date="2021-01" db="EMBL/GenBank/DDBJ databases">
        <title>Whole genome shotgun sequence of Verrucosispora gifhornensis NBRC 16317.</title>
        <authorList>
            <person name="Komaki H."/>
            <person name="Tamura T."/>
        </authorList>
    </citation>
    <scope>NUCLEOTIDE SEQUENCE [LARGE SCALE GENOMIC DNA]</scope>
    <source>
        <strain evidence="5 6">NBRC 16317</strain>
    </source>
</reference>
<keyword evidence="6" id="KW-1185">Reference proteome</keyword>
<dbReference type="CDD" id="cd06170">
    <property type="entry name" value="LuxR_C_like"/>
    <property type="match status" value="1"/>
</dbReference>
<dbReference type="InterPro" id="IPR016032">
    <property type="entry name" value="Sig_transdc_resp-reg_C-effctor"/>
</dbReference>
<dbReference type="Gene3D" id="1.10.10.10">
    <property type="entry name" value="Winged helix-like DNA-binding domain superfamily/Winged helix DNA-binding domain"/>
    <property type="match status" value="1"/>
</dbReference>
<dbReference type="Proteomes" id="UP000647860">
    <property type="component" value="Unassembled WGS sequence"/>
</dbReference>
<dbReference type="Pfam" id="PF13191">
    <property type="entry name" value="AAA_16"/>
    <property type="match status" value="1"/>
</dbReference>
<evidence type="ECO:0000256" key="2">
    <source>
        <dbReference type="ARBA" id="ARBA00022840"/>
    </source>
</evidence>
<evidence type="ECO:0000259" key="4">
    <source>
        <dbReference type="PROSITE" id="PS50043"/>
    </source>
</evidence>
<dbReference type="Gene3D" id="3.40.50.300">
    <property type="entry name" value="P-loop containing nucleotide triphosphate hydrolases"/>
    <property type="match status" value="1"/>
</dbReference>
<dbReference type="SUPFAM" id="SSF48452">
    <property type="entry name" value="TPR-like"/>
    <property type="match status" value="1"/>
</dbReference>
<dbReference type="InterPro" id="IPR000792">
    <property type="entry name" value="Tscrpt_reg_LuxR_C"/>
</dbReference>
<dbReference type="InterPro" id="IPR027417">
    <property type="entry name" value="P-loop_NTPase"/>
</dbReference>
<protein>
    <recommendedName>
        <fullName evidence="4">HTH luxR-type domain-containing protein</fullName>
    </recommendedName>
</protein>
<keyword evidence="2" id="KW-0067">ATP-binding</keyword>
<dbReference type="InterPro" id="IPR041664">
    <property type="entry name" value="AAA_16"/>
</dbReference>
<sequence length="891" mass="92759">MLVRDTAEHRIGTSGRHTPQAQATPADRLSQALARARSGRGGVVELVGEPGIGKTQALTELTRLARVAGIPIAAGRCTEVTPDSPLTLAAAVTGATGSPGELADALRQAADPAGLLVAVDDFHWAGEDSVRLVRALTQTALDVGLLVVIALRPTQTHTGLLAVLADGRDVGVVERVEVGPLTLPESARLLGCSIKDPQVRRLHERAEGNPRYLLALAAPRGAAATALLGEKASLGPDATRVLEAAAVLGGSVDVAGVAEVAGLPRERACAATSVLVRRDLLRPSDRPREYVFRHPVLHTLYYDDIDICWRAAAHRRARTLLLSRGAPHSVVAPHVERAPQGSDEDLTVLAGAAQEAMAGTPAQAVHWLRVALDLAPAGARARNELASALVGALLASGQPTASSVLLHQILRSDPPLSWEARAHALVPGALAECLLGRAREGGSLIAAALAEAPEDPPAVLVRLAVVQGVLASLEGVALTPGVADVALRVARVHGDRLGEMGVLSVRAFGAGGGAASAADLSAAAAIADAAADPDLAADPECLVMLASAESYSGRYRDARRHAARGVTVIRRSGGRHLLPLLYNTLSNSCRRLGELDAAQEAAAEAARIAEQMGAWRLHGLALALRSLSLAWLLPQGDREPVDLAEQAAAILPPGSSTWSATAGLALAQAALAGGDPRRAVTVILDFGGGPGLDDIPDVLRPWSYELLAAASGRADLPLAEWASRAAAVVDRMGVPYLRPYAVSARAHLLRSRNDLAGATALFREAAALFHTAGLAFSQAVALAEAARCQPGAGRADLALAREVARRCGAGRALAEYRTRPSVTEVTHPMLSVLTRREQEIASMAGTGRKTKDISNSLAISPRTVDVHLTRIYRKLNIATRAELARLMASIA</sequence>
<dbReference type="PROSITE" id="PS50043">
    <property type="entry name" value="HTH_LUXR_2"/>
    <property type="match status" value="1"/>
</dbReference>
<dbReference type="Pfam" id="PF00196">
    <property type="entry name" value="GerE"/>
    <property type="match status" value="1"/>
</dbReference>
<feature type="domain" description="HTH luxR-type" evidence="4">
    <location>
        <begin position="826"/>
        <end position="891"/>
    </location>
</feature>
<dbReference type="InterPro" id="IPR011990">
    <property type="entry name" value="TPR-like_helical_dom_sf"/>
</dbReference>
<dbReference type="PRINTS" id="PR00038">
    <property type="entry name" value="HTHLUXR"/>
</dbReference>
<name>A0ABQ4IMT3_9ACTN</name>
<proteinExistence type="predicted"/>
<dbReference type="SMART" id="SM00421">
    <property type="entry name" value="HTH_LUXR"/>
    <property type="match status" value="1"/>
</dbReference>
<gene>
    <name evidence="5" type="ORF">Vgi01_58760</name>
</gene>
<dbReference type="InterPro" id="IPR036388">
    <property type="entry name" value="WH-like_DNA-bd_sf"/>
</dbReference>
<dbReference type="SUPFAM" id="SSF46894">
    <property type="entry name" value="C-terminal effector domain of the bipartite response regulators"/>
    <property type="match status" value="1"/>
</dbReference>
<dbReference type="SUPFAM" id="SSF52540">
    <property type="entry name" value="P-loop containing nucleoside triphosphate hydrolases"/>
    <property type="match status" value="1"/>
</dbReference>
<dbReference type="PANTHER" id="PTHR16305">
    <property type="entry name" value="TESTICULAR SOLUBLE ADENYLYL CYCLASE"/>
    <property type="match status" value="1"/>
</dbReference>
<feature type="compositionally biased region" description="Basic and acidic residues" evidence="3">
    <location>
        <begin position="1"/>
        <end position="11"/>
    </location>
</feature>
<dbReference type="EMBL" id="BOPA01000069">
    <property type="protein sequence ID" value="GIJ19192.1"/>
    <property type="molecule type" value="Genomic_DNA"/>
</dbReference>
<evidence type="ECO:0000313" key="6">
    <source>
        <dbReference type="Proteomes" id="UP000647860"/>
    </source>
</evidence>
<dbReference type="PANTHER" id="PTHR16305:SF28">
    <property type="entry name" value="GUANYLATE CYCLASE DOMAIN-CONTAINING PROTEIN"/>
    <property type="match status" value="1"/>
</dbReference>
<accession>A0ABQ4IMT3</accession>
<organism evidence="5 6">
    <name type="scientific">Micromonospora gifhornensis</name>
    <dbReference type="NCBI Taxonomy" id="84594"/>
    <lineage>
        <taxon>Bacteria</taxon>
        <taxon>Bacillati</taxon>
        <taxon>Actinomycetota</taxon>
        <taxon>Actinomycetes</taxon>
        <taxon>Micromonosporales</taxon>
        <taxon>Micromonosporaceae</taxon>
        <taxon>Micromonospora</taxon>
    </lineage>
</organism>
<evidence type="ECO:0000256" key="3">
    <source>
        <dbReference type="SAM" id="MobiDB-lite"/>
    </source>
</evidence>
<evidence type="ECO:0000313" key="5">
    <source>
        <dbReference type="EMBL" id="GIJ19192.1"/>
    </source>
</evidence>
<evidence type="ECO:0000256" key="1">
    <source>
        <dbReference type="ARBA" id="ARBA00022741"/>
    </source>
</evidence>
<dbReference type="Gene3D" id="1.25.40.10">
    <property type="entry name" value="Tetratricopeptide repeat domain"/>
    <property type="match status" value="1"/>
</dbReference>
<dbReference type="PROSITE" id="PS00622">
    <property type="entry name" value="HTH_LUXR_1"/>
    <property type="match status" value="1"/>
</dbReference>
<keyword evidence="1" id="KW-0547">Nucleotide-binding</keyword>